<evidence type="ECO:0000313" key="3">
    <source>
        <dbReference type="EMBL" id="SDC56665.1"/>
    </source>
</evidence>
<feature type="domain" description="B12-binding" evidence="1">
    <location>
        <begin position="26"/>
        <end position="177"/>
    </location>
</feature>
<dbReference type="Pfam" id="PF19864">
    <property type="entry name" value="Radical_SAM_N2"/>
    <property type="match status" value="1"/>
</dbReference>
<dbReference type="InterPro" id="IPR006158">
    <property type="entry name" value="Cobalamin-bd"/>
</dbReference>
<dbReference type="SFLD" id="SFLDG01082">
    <property type="entry name" value="B12-binding_domain_containing"/>
    <property type="match status" value="1"/>
</dbReference>
<protein>
    <submittedName>
        <fullName evidence="3">Radical SAM family uncharacterized protein</fullName>
    </submittedName>
</protein>
<name>A0A1G6MNW9_9FIRM</name>
<dbReference type="RefSeq" id="WP_093730630.1">
    <property type="nucleotide sequence ID" value="NZ_FMYW01000010.1"/>
</dbReference>
<dbReference type="EMBL" id="FMYW01000010">
    <property type="protein sequence ID" value="SDC56665.1"/>
    <property type="molecule type" value="Genomic_DNA"/>
</dbReference>
<sequence>MSWNLQKEIKEILATEIGTQIFAPGRRTPVAFLYPNTYHLGMSNLGLHILYQILNRDGWACERVFLPDEKNREEYAKTKTALFSMETQRPLADFPYICATLSFEMDYLNFLIQLQMGHIKLLSEERGEKDSFVIIGGPCATFNPEPLADFADFVVIGEGEETLPKLLRLLEQLRMEKKTRREKLLAAAQLPGVYVPQFYAPHYDETGSVIVMERMETVPEIISRQWVKNLDAYPHTSAIVSPYTEFANMFIVEVARGCGRHCRFCMAGYCFRRPRNRNLDLLLQDIRQRPEQTAKVGLMGAAVSDYPEMKKLTTTLAEEQVPFSCASLRADSLDLPLVQALAGSGQRTMTVAPEAGSVRMRAAINKGITEEHIYQAMEYAARAGMPNIKLYFMIGLPGEADDDIDEMIELVHRVRSRMDELGHKGDLILSVNAFIPKPFTPYQWSPLEDIKVLKRRVKMLQNGFKKDRRIRLLTESLKETVLQAVLARGNRQIGNVLAWAAENRTGLKEAFQFHQIQTEEMACREIRTEAILPWDHLDMGVTKAYLLKEMENSQKGRFTPGCFEGCKRCGICK</sequence>
<evidence type="ECO:0000259" key="2">
    <source>
        <dbReference type="PROSITE" id="PS51918"/>
    </source>
</evidence>
<organism evidence="3 4">
    <name type="scientific">Succiniclasticum ruminis</name>
    <dbReference type="NCBI Taxonomy" id="40841"/>
    <lineage>
        <taxon>Bacteria</taxon>
        <taxon>Bacillati</taxon>
        <taxon>Bacillota</taxon>
        <taxon>Negativicutes</taxon>
        <taxon>Acidaminococcales</taxon>
        <taxon>Acidaminococcaceae</taxon>
        <taxon>Succiniclasticum</taxon>
    </lineage>
</organism>
<dbReference type="GO" id="GO:0003824">
    <property type="term" value="F:catalytic activity"/>
    <property type="evidence" value="ECO:0007669"/>
    <property type="project" value="InterPro"/>
</dbReference>
<dbReference type="SMART" id="SM00729">
    <property type="entry name" value="Elp3"/>
    <property type="match status" value="1"/>
</dbReference>
<evidence type="ECO:0000313" key="4">
    <source>
        <dbReference type="Proteomes" id="UP000198943"/>
    </source>
</evidence>
<dbReference type="PANTHER" id="PTHR42731:SF5">
    <property type="entry name" value="RADICAL SAM DOMAIN PROTEIN"/>
    <property type="match status" value="1"/>
</dbReference>
<dbReference type="Gene3D" id="3.80.30.20">
    <property type="entry name" value="tm_1862 like domain"/>
    <property type="match status" value="1"/>
</dbReference>
<dbReference type="GO" id="GO:0031419">
    <property type="term" value="F:cobalamin binding"/>
    <property type="evidence" value="ECO:0007669"/>
    <property type="project" value="InterPro"/>
</dbReference>
<dbReference type="InterPro" id="IPR045784">
    <property type="entry name" value="Radical_SAM_N2"/>
</dbReference>
<keyword evidence="4" id="KW-1185">Reference proteome</keyword>
<dbReference type="InterPro" id="IPR058240">
    <property type="entry name" value="rSAM_sf"/>
</dbReference>
<dbReference type="Gene3D" id="3.40.50.280">
    <property type="entry name" value="Cobalamin-binding domain"/>
    <property type="match status" value="1"/>
</dbReference>
<proteinExistence type="predicted"/>
<dbReference type="SFLD" id="SFLDS00029">
    <property type="entry name" value="Radical_SAM"/>
    <property type="match status" value="1"/>
</dbReference>
<dbReference type="OrthoDB" id="9806827at2"/>
<dbReference type="Proteomes" id="UP000198943">
    <property type="component" value="Unassembled WGS sequence"/>
</dbReference>
<accession>A0A1G6MNW9</accession>
<dbReference type="SUPFAM" id="SSF102114">
    <property type="entry name" value="Radical SAM enzymes"/>
    <property type="match status" value="1"/>
</dbReference>
<dbReference type="AlphaFoldDB" id="A0A1G6MNW9"/>
<dbReference type="InterPro" id="IPR006638">
    <property type="entry name" value="Elp3/MiaA/NifB-like_rSAM"/>
</dbReference>
<dbReference type="PROSITE" id="PS51918">
    <property type="entry name" value="RADICAL_SAM"/>
    <property type="match status" value="1"/>
</dbReference>
<dbReference type="GO" id="GO:0046872">
    <property type="term" value="F:metal ion binding"/>
    <property type="evidence" value="ECO:0007669"/>
    <property type="project" value="InterPro"/>
</dbReference>
<reference evidence="4" key="1">
    <citation type="submission" date="2016-10" db="EMBL/GenBank/DDBJ databases">
        <authorList>
            <person name="Varghese N."/>
            <person name="Submissions S."/>
        </authorList>
    </citation>
    <scope>NUCLEOTIDE SEQUENCE [LARGE SCALE GENOMIC DNA]</scope>
    <source>
        <strain evidence="4">DSM 11005</strain>
    </source>
</reference>
<dbReference type="InterPro" id="IPR023404">
    <property type="entry name" value="rSAM_horseshoe"/>
</dbReference>
<dbReference type="InterPro" id="IPR007197">
    <property type="entry name" value="rSAM"/>
</dbReference>
<evidence type="ECO:0000259" key="1">
    <source>
        <dbReference type="PROSITE" id="PS51332"/>
    </source>
</evidence>
<dbReference type="GO" id="GO:0051536">
    <property type="term" value="F:iron-sulfur cluster binding"/>
    <property type="evidence" value="ECO:0007669"/>
    <property type="project" value="InterPro"/>
</dbReference>
<dbReference type="PANTHER" id="PTHR42731">
    <property type="entry name" value="SLL1084 PROTEIN"/>
    <property type="match status" value="1"/>
</dbReference>
<dbReference type="CDD" id="cd01335">
    <property type="entry name" value="Radical_SAM"/>
    <property type="match status" value="1"/>
</dbReference>
<feature type="domain" description="Radical SAM core" evidence="2">
    <location>
        <begin position="244"/>
        <end position="471"/>
    </location>
</feature>
<dbReference type="Pfam" id="PF04055">
    <property type="entry name" value="Radical_SAM"/>
    <property type="match status" value="1"/>
</dbReference>
<gene>
    <name evidence="3" type="ORF">SAMN04487864_11038</name>
</gene>
<dbReference type="PROSITE" id="PS51332">
    <property type="entry name" value="B12_BINDING"/>
    <property type="match status" value="1"/>
</dbReference>